<proteinExistence type="predicted"/>
<dbReference type="Proteomes" id="UP000789524">
    <property type="component" value="Unassembled WGS sequence"/>
</dbReference>
<protein>
    <submittedName>
        <fullName evidence="2">(African queen) hypothetical protein</fullName>
    </submittedName>
</protein>
<evidence type="ECO:0000313" key="2">
    <source>
        <dbReference type="EMBL" id="CAG9558559.1"/>
    </source>
</evidence>
<dbReference type="EMBL" id="CAKASE010000043">
    <property type="protein sequence ID" value="CAG9558559.1"/>
    <property type="molecule type" value="Genomic_DNA"/>
</dbReference>
<organism evidence="2 3">
    <name type="scientific">Danaus chrysippus</name>
    <name type="common">African queen</name>
    <dbReference type="NCBI Taxonomy" id="151541"/>
    <lineage>
        <taxon>Eukaryota</taxon>
        <taxon>Metazoa</taxon>
        <taxon>Ecdysozoa</taxon>
        <taxon>Arthropoda</taxon>
        <taxon>Hexapoda</taxon>
        <taxon>Insecta</taxon>
        <taxon>Pterygota</taxon>
        <taxon>Neoptera</taxon>
        <taxon>Endopterygota</taxon>
        <taxon>Lepidoptera</taxon>
        <taxon>Glossata</taxon>
        <taxon>Ditrysia</taxon>
        <taxon>Papilionoidea</taxon>
        <taxon>Nymphalidae</taxon>
        <taxon>Danainae</taxon>
        <taxon>Danaini</taxon>
        <taxon>Danaina</taxon>
        <taxon>Danaus</taxon>
        <taxon>Anosia</taxon>
    </lineage>
</organism>
<name>A0A8J2QBI2_9NEOP</name>
<accession>A0A8J2QBI2</accession>
<gene>
    <name evidence="2" type="ORF">DCHRY22_LOCUS629</name>
</gene>
<evidence type="ECO:0000256" key="1">
    <source>
        <dbReference type="SAM" id="MobiDB-lite"/>
    </source>
</evidence>
<evidence type="ECO:0000313" key="3">
    <source>
        <dbReference type="Proteomes" id="UP000789524"/>
    </source>
</evidence>
<reference evidence="2" key="1">
    <citation type="submission" date="2021-09" db="EMBL/GenBank/DDBJ databases">
        <authorList>
            <person name="Martin H S."/>
        </authorList>
    </citation>
    <scope>NUCLEOTIDE SEQUENCE</scope>
</reference>
<feature type="compositionally biased region" description="Basic and acidic residues" evidence="1">
    <location>
        <begin position="347"/>
        <end position="357"/>
    </location>
</feature>
<dbReference type="OrthoDB" id="10249338at2759"/>
<dbReference type="AlphaFoldDB" id="A0A8J2QBI2"/>
<feature type="region of interest" description="Disordered" evidence="1">
    <location>
        <begin position="335"/>
        <end position="357"/>
    </location>
</feature>
<keyword evidence="3" id="KW-1185">Reference proteome</keyword>
<sequence>MSLKKLMKGVPSEILPAEGLLSQDKSAITPCQAVCADRLGKTLQLEQEHYLLQHPEIKTMLAIFISKMVQMNKMKDVLKEAAQHFTRPINELDEEIRQKLNLRPDEPYDSKCQGIHYNDTELKDDLRRLITKHYPPEPPKIPTPSLSTLFTESSSFLSILTSNTTLATPEPIPTPEPTFSEIMFKLVSNTVDKAIYLRVDDQALNYDTAYIELSKAVEAAMEIPVIEIKKDIAEMYYKAYELFQFNIDEKQRIAAEIAWEKRMRKKLKRTLRRMDNFKGYETPPTPKSEISSHESYKIAPPRPCICHPHYNYNRYPKDRFGIYLPREQKYSDRNVTVTPAISEASDENDHEKEESTK</sequence>
<comment type="caution">
    <text evidence="2">The sequence shown here is derived from an EMBL/GenBank/DDBJ whole genome shotgun (WGS) entry which is preliminary data.</text>
</comment>